<dbReference type="SUPFAM" id="SSF57903">
    <property type="entry name" value="FYVE/PHD zinc finger"/>
    <property type="match status" value="1"/>
</dbReference>
<dbReference type="PANTHER" id="PTHR13513">
    <property type="entry name" value="E3 UBIQUITIN-PROTEIN LIGASE UBR7"/>
    <property type="match status" value="1"/>
</dbReference>
<keyword evidence="1" id="KW-0479">Metal-binding</keyword>
<evidence type="ECO:0000256" key="1">
    <source>
        <dbReference type="ARBA" id="ARBA00022723"/>
    </source>
</evidence>
<evidence type="ECO:0000256" key="5">
    <source>
        <dbReference type="SAM" id="MobiDB-lite"/>
    </source>
</evidence>
<dbReference type="GO" id="GO:0008270">
    <property type="term" value="F:zinc ion binding"/>
    <property type="evidence" value="ECO:0007669"/>
    <property type="project" value="UniProtKB-KW"/>
</dbReference>
<keyword evidence="2" id="KW-0863">Zinc-finger</keyword>
<dbReference type="InterPro" id="IPR019787">
    <property type="entry name" value="Znf_PHD-finger"/>
</dbReference>
<reference evidence="7 8" key="1">
    <citation type="journal article" date="2019" name="Nat. Ecol. Evol.">
        <title>Megaphylogeny resolves global patterns of mushroom evolution.</title>
        <authorList>
            <person name="Varga T."/>
            <person name="Krizsan K."/>
            <person name="Foldi C."/>
            <person name="Dima B."/>
            <person name="Sanchez-Garcia M."/>
            <person name="Sanchez-Ramirez S."/>
            <person name="Szollosi G.J."/>
            <person name="Szarkandi J.G."/>
            <person name="Papp V."/>
            <person name="Albert L."/>
            <person name="Andreopoulos W."/>
            <person name="Angelini C."/>
            <person name="Antonin V."/>
            <person name="Barry K.W."/>
            <person name="Bougher N.L."/>
            <person name="Buchanan P."/>
            <person name="Buyck B."/>
            <person name="Bense V."/>
            <person name="Catcheside P."/>
            <person name="Chovatia M."/>
            <person name="Cooper J."/>
            <person name="Damon W."/>
            <person name="Desjardin D."/>
            <person name="Finy P."/>
            <person name="Geml J."/>
            <person name="Haridas S."/>
            <person name="Hughes K."/>
            <person name="Justo A."/>
            <person name="Karasinski D."/>
            <person name="Kautmanova I."/>
            <person name="Kiss B."/>
            <person name="Kocsube S."/>
            <person name="Kotiranta H."/>
            <person name="LaButti K.M."/>
            <person name="Lechner B.E."/>
            <person name="Liimatainen K."/>
            <person name="Lipzen A."/>
            <person name="Lukacs Z."/>
            <person name="Mihaltcheva S."/>
            <person name="Morgado L.N."/>
            <person name="Niskanen T."/>
            <person name="Noordeloos M.E."/>
            <person name="Ohm R.A."/>
            <person name="Ortiz-Santana B."/>
            <person name="Ovrebo C."/>
            <person name="Racz N."/>
            <person name="Riley R."/>
            <person name="Savchenko A."/>
            <person name="Shiryaev A."/>
            <person name="Soop K."/>
            <person name="Spirin V."/>
            <person name="Szebenyi C."/>
            <person name="Tomsovsky M."/>
            <person name="Tulloss R.E."/>
            <person name="Uehling J."/>
            <person name="Grigoriev I.V."/>
            <person name="Vagvolgyi C."/>
            <person name="Papp T."/>
            <person name="Martin F.M."/>
            <person name="Miettinen O."/>
            <person name="Hibbett D.S."/>
            <person name="Nagy L.G."/>
        </authorList>
    </citation>
    <scope>NUCLEOTIDE SEQUENCE [LARGE SCALE GENOMIC DNA]</scope>
    <source>
        <strain evidence="7 8">CBS 121175</strain>
    </source>
</reference>
<dbReference type="SMART" id="SM00396">
    <property type="entry name" value="ZnF_UBR1"/>
    <property type="match status" value="1"/>
</dbReference>
<dbReference type="SMART" id="SM00249">
    <property type="entry name" value="PHD"/>
    <property type="match status" value="1"/>
</dbReference>
<feature type="region of interest" description="Disordered" evidence="5">
    <location>
        <begin position="154"/>
        <end position="187"/>
    </location>
</feature>
<dbReference type="OrthoDB" id="5795902at2759"/>
<feature type="domain" description="UBR-type" evidence="6">
    <location>
        <begin position="33"/>
        <end position="99"/>
    </location>
</feature>
<dbReference type="CDD" id="cd19677">
    <property type="entry name" value="UBR-box_UBR7"/>
    <property type="match status" value="1"/>
</dbReference>
<dbReference type="InterPro" id="IPR011011">
    <property type="entry name" value="Znf_FYVE_PHD"/>
</dbReference>
<evidence type="ECO:0000313" key="8">
    <source>
        <dbReference type="Proteomes" id="UP000307440"/>
    </source>
</evidence>
<gene>
    <name evidence="7" type="ORF">FA15DRAFT_619833</name>
</gene>
<dbReference type="InterPro" id="IPR003126">
    <property type="entry name" value="Znf_UBR"/>
</dbReference>
<keyword evidence="3" id="KW-0862">Zinc</keyword>
<dbReference type="Proteomes" id="UP000307440">
    <property type="component" value="Unassembled WGS sequence"/>
</dbReference>
<dbReference type="PANTHER" id="PTHR13513:SF9">
    <property type="entry name" value="E3 UBIQUITIN-PROTEIN LIGASE UBR7-RELATED"/>
    <property type="match status" value="1"/>
</dbReference>
<dbReference type="GO" id="GO:0005737">
    <property type="term" value="C:cytoplasm"/>
    <property type="evidence" value="ECO:0007669"/>
    <property type="project" value="TreeGrafter"/>
</dbReference>
<feature type="compositionally biased region" description="Basic and acidic residues" evidence="5">
    <location>
        <begin position="271"/>
        <end position="280"/>
    </location>
</feature>
<sequence length="431" mass="48059">MSQTASGSTLQEYLERQDDLVREAGLALPHQFSHCTYPLGYLRQPVYLCLTCKEPRGICAACSIACHTQHEQIELFPKRDFRCDCPTSAIPRPCSLETTIQPKNEYNKYGQNFRGAFCRCGRPYDAEKERETMIQCLSCEDWFHESCCNLRERPTSRAPTPEVESKEKEEPTPAESTEEDARSETSCSSLPPALITAADYDSFVCGACVSKIKILKKYAGTPGAMIVGRDALGSEWRRIGDLIGKDDDVAIEDDDTPNAAGSKRRLVPSSDDEHAPEPKRTRTASDPTLNEVAPCLAPRPNPLASKVLGRDPSAGNLGTGDVFLTDGFRERWCHCEDCRTSLENHRYLVEEEETYEPPEDPDSGLSLEELGMRALSRLPHGRAIDGIHAFNKMRDGFKSFFEPFAAQGKVVDESDVRDFFEKLKDNAKRGG</sequence>
<dbReference type="InterPro" id="IPR013083">
    <property type="entry name" value="Znf_RING/FYVE/PHD"/>
</dbReference>
<dbReference type="PROSITE" id="PS51157">
    <property type="entry name" value="ZF_UBR"/>
    <property type="match status" value="1"/>
</dbReference>
<organism evidence="7 8">
    <name type="scientific">Coprinopsis marcescibilis</name>
    <name type="common">Agaric fungus</name>
    <name type="synonym">Psathyrella marcescibilis</name>
    <dbReference type="NCBI Taxonomy" id="230819"/>
    <lineage>
        <taxon>Eukaryota</taxon>
        <taxon>Fungi</taxon>
        <taxon>Dikarya</taxon>
        <taxon>Basidiomycota</taxon>
        <taxon>Agaricomycotina</taxon>
        <taxon>Agaricomycetes</taxon>
        <taxon>Agaricomycetidae</taxon>
        <taxon>Agaricales</taxon>
        <taxon>Agaricineae</taxon>
        <taxon>Psathyrellaceae</taxon>
        <taxon>Coprinopsis</taxon>
    </lineage>
</organism>
<keyword evidence="8" id="KW-1185">Reference proteome</keyword>
<protein>
    <recommendedName>
        <fullName evidence="6">UBR-type domain-containing protein</fullName>
    </recommendedName>
</protein>
<feature type="zinc finger region" description="UBR-type" evidence="4">
    <location>
        <begin position="33"/>
        <end position="99"/>
    </location>
</feature>
<dbReference type="InterPro" id="IPR047506">
    <property type="entry name" value="UBR7-like_UBR-box"/>
</dbReference>
<dbReference type="Gene3D" id="3.30.40.10">
    <property type="entry name" value="Zinc/RING finger domain, C3HC4 (zinc finger)"/>
    <property type="match status" value="1"/>
</dbReference>
<proteinExistence type="predicted"/>
<dbReference type="Pfam" id="PF00628">
    <property type="entry name" value="PHD"/>
    <property type="match status" value="1"/>
</dbReference>
<dbReference type="AlphaFoldDB" id="A0A5C3L794"/>
<evidence type="ECO:0000313" key="7">
    <source>
        <dbReference type="EMBL" id="TFK24108.1"/>
    </source>
</evidence>
<dbReference type="EMBL" id="ML210206">
    <property type="protein sequence ID" value="TFK24108.1"/>
    <property type="molecule type" value="Genomic_DNA"/>
</dbReference>
<dbReference type="InterPro" id="IPR040204">
    <property type="entry name" value="UBR7"/>
</dbReference>
<evidence type="ECO:0000256" key="4">
    <source>
        <dbReference type="PROSITE-ProRule" id="PRU00508"/>
    </source>
</evidence>
<feature type="region of interest" description="Disordered" evidence="5">
    <location>
        <begin position="248"/>
        <end position="298"/>
    </location>
</feature>
<dbReference type="GO" id="GO:0061630">
    <property type="term" value="F:ubiquitin protein ligase activity"/>
    <property type="evidence" value="ECO:0007669"/>
    <property type="project" value="InterPro"/>
</dbReference>
<dbReference type="STRING" id="230819.A0A5C3L794"/>
<name>A0A5C3L794_COPMA</name>
<dbReference type="InterPro" id="IPR001965">
    <property type="entry name" value="Znf_PHD"/>
</dbReference>
<evidence type="ECO:0000259" key="6">
    <source>
        <dbReference type="PROSITE" id="PS51157"/>
    </source>
</evidence>
<evidence type="ECO:0000256" key="2">
    <source>
        <dbReference type="ARBA" id="ARBA00022771"/>
    </source>
</evidence>
<evidence type="ECO:0000256" key="3">
    <source>
        <dbReference type="ARBA" id="ARBA00022833"/>
    </source>
</evidence>
<accession>A0A5C3L794</accession>